<reference evidence="1" key="1">
    <citation type="submission" date="2018-05" db="EMBL/GenBank/DDBJ databases">
        <title>Draft genome of Mucuna pruriens seed.</title>
        <authorList>
            <person name="Nnadi N.E."/>
            <person name="Vos R."/>
            <person name="Hasami M.H."/>
            <person name="Devisetty U.K."/>
            <person name="Aguiy J.C."/>
        </authorList>
    </citation>
    <scope>NUCLEOTIDE SEQUENCE [LARGE SCALE GENOMIC DNA]</scope>
    <source>
        <strain evidence="1">JCA_2017</strain>
    </source>
</reference>
<organism evidence="1 2">
    <name type="scientific">Mucuna pruriens</name>
    <name type="common">Velvet bean</name>
    <name type="synonym">Dolichos pruriens</name>
    <dbReference type="NCBI Taxonomy" id="157652"/>
    <lineage>
        <taxon>Eukaryota</taxon>
        <taxon>Viridiplantae</taxon>
        <taxon>Streptophyta</taxon>
        <taxon>Embryophyta</taxon>
        <taxon>Tracheophyta</taxon>
        <taxon>Spermatophyta</taxon>
        <taxon>Magnoliopsida</taxon>
        <taxon>eudicotyledons</taxon>
        <taxon>Gunneridae</taxon>
        <taxon>Pentapetalae</taxon>
        <taxon>rosids</taxon>
        <taxon>fabids</taxon>
        <taxon>Fabales</taxon>
        <taxon>Fabaceae</taxon>
        <taxon>Papilionoideae</taxon>
        <taxon>50 kb inversion clade</taxon>
        <taxon>NPAAA clade</taxon>
        <taxon>indigoferoid/millettioid clade</taxon>
        <taxon>Phaseoleae</taxon>
        <taxon>Mucuna</taxon>
    </lineage>
</organism>
<dbReference type="EMBL" id="QJKJ01012316">
    <property type="protein sequence ID" value="RDX68976.1"/>
    <property type="molecule type" value="Genomic_DNA"/>
</dbReference>
<evidence type="ECO:0000313" key="2">
    <source>
        <dbReference type="Proteomes" id="UP000257109"/>
    </source>
</evidence>
<sequence>MSECNLQFQQNITGTIHDLKMQVGQLADTVSQMQSVDFGNIPSQTIPNLKGGVGISSAGLAETESEPRADSQVQQLVRSVPLPFPNRTISTKRSEIEEDLLKLFKKVEINIPLLNAIKQIPKYAKYLKELYVQNRKKMKGAAEKGGVMSTLVQNEDTVLEFNCQDPGIFVVPCTIRNYTSTNAMLDLEASINVMPASVYKSLNFRDLELTRMEIQLANKSVAQPLGILEDVLV</sequence>
<proteinExistence type="predicted"/>
<gene>
    <name evidence="1" type="ORF">CR513_51967</name>
</gene>
<accession>A0A371ESN7</accession>
<feature type="non-terminal residue" evidence="1">
    <location>
        <position position="1"/>
    </location>
</feature>
<dbReference type="AlphaFoldDB" id="A0A371ESN7"/>
<comment type="caution">
    <text evidence="1">The sequence shown here is derived from an EMBL/GenBank/DDBJ whole genome shotgun (WGS) entry which is preliminary data.</text>
</comment>
<keyword evidence="2" id="KW-1185">Reference proteome</keyword>
<dbReference type="PANTHER" id="PTHR33067:SF9">
    <property type="entry name" value="RNA-DIRECTED DNA POLYMERASE"/>
    <property type="match status" value="1"/>
</dbReference>
<dbReference type="InterPro" id="IPR021109">
    <property type="entry name" value="Peptidase_aspartic_dom_sf"/>
</dbReference>
<dbReference type="OrthoDB" id="778454at2759"/>
<protein>
    <submittedName>
        <fullName evidence="1">Uncharacterized protein</fullName>
    </submittedName>
</protein>
<dbReference type="Proteomes" id="UP000257109">
    <property type="component" value="Unassembled WGS sequence"/>
</dbReference>
<evidence type="ECO:0000313" key="1">
    <source>
        <dbReference type="EMBL" id="RDX68976.1"/>
    </source>
</evidence>
<dbReference type="PANTHER" id="PTHR33067">
    <property type="entry name" value="RNA-DIRECTED DNA POLYMERASE-RELATED"/>
    <property type="match status" value="1"/>
</dbReference>
<dbReference type="Gene3D" id="2.40.70.10">
    <property type="entry name" value="Acid Proteases"/>
    <property type="match status" value="1"/>
</dbReference>
<name>A0A371ESN7_MUCPR</name>